<sequence length="74" mass="8018">MNALNAMNTLKGKEAEGNNGKGGHSSSSRKKQSYRRIWLKSGSAHLDLDNSSTEVQPNFHTAILVSPGVKRLPV</sequence>
<evidence type="ECO:0000313" key="2">
    <source>
        <dbReference type="EMBL" id="UXY20092.1"/>
    </source>
</evidence>
<accession>A0ABY6E0H8</accession>
<dbReference type="EMBL" id="CP106793">
    <property type="protein sequence ID" value="UXY20092.1"/>
    <property type="molecule type" value="Genomic_DNA"/>
</dbReference>
<protein>
    <submittedName>
        <fullName evidence="2">Uncharacterized protein</fullName>
    </submittedName>
</protein>
<feature type="region of interest" description="Disordered" evidence="1">
    <location>
        <begin position="1"/>
        <end position="34"/>
    </location>
</feature>
<proteinExistence type="predicted"/>
<gene>
    <name evidence="2" type="ORF">N8I84_16210</name>
</gene>
<dbReference type="RefSeq" id="WP_263230201.1">
    <property type="nucleotide sequence ID" value="NZ_CP106793.1"/>
</dbReference>
<evidence type="ECO:0000256" key="1">
    <source>
        <dbReference type="SAM" id="MobiDB-lite"/>
    </source>
</evidence>
<keyword evidence="3" id="KW-1185">Reference proteome</keyword>
<dbReference type="Proteomes" id="UP001061298">
    <property type="component" value="Chromosome"/>
</dbReference>
<name>A0ABY6E0H8_9ACTN</name>
<evidence type="ECO:0000313" key="3">
    <source>
        <dbReference type="Proteomes" id="UP001061298"/>
    </source>
</evidence>
<reference evidence="2" key="1">
    <citation type="submission" date="2022-10" db="EMBL/GenBank/DDBJ databases">
        <authorList>
            <person name="Mo P."/>
        </authorList>
    </citation>
    <scope>NUCLEOTIDE SEQUENCE</scope>
    <source>
        <strain evidence="2">HUAS 13-4</strain>
    </source>
</reference>
<organism evidence="2 3">
    <name type="scientific">Streptomyces cynarae</name>
    <dbReference type="NCBI Taxonomy" id="2981134"/>
    <lineage>
        <taxon>Bacteria</taxon>
        <taxon>Bacillati</taxon>
        <taxon>Actinomycetota</taxon>
        <taxon>Actinomycetes</taxon>
        <taxon>Kitasatosporales</taxon>
        <taxon>Streptomycetaceae</taxon>
        <taxon>Streptomyces</taxon>
    </lineage>
</organism>